<evidence type="ECO:0000256" key="5">
    <source>
        <dbReference type="ARBA" id="ARBA00022605"/>
    </source>
</evidence>
<dbReference type="SUPFAM" id="SSF53633">
    <property type="entry name" value="Carbamate kinase-like"/>
    <property type="match status" value="1"/>
</dbReference>
<dbReference type="CDD" id="cd07079">
    <property type="entry name" value="ALDH_F18-19_ProA-GPR"/>
    <property type="match status" value="1"/>
</dbReference>
<dbReference type="Proteomes" id="UP001054945">
    <property type="component" value="Unassembled WGS sequence"/>
</dbReference>
<dbReference type="AlphaFoldDB" id="A0AAV4SM76"/>
<dbReference type="Pfam" id="PF00171">
    <property type="entry name" value="Aldedh"/>
    <property type="match status" value="1"/>
</dbReference>
<proteinExistence type="inferred from homology"/>
<dbReference type="InterPro" id="IPR001048">
    <property type="entry name" value="Asp/Glu/Uridylate_kinase"/>
</dbReference>
<dbReference type="InterPro" id="IPR005766">
    <property type="entry name" value="P5_carboxy_syn"/>
</dbReference>
<evidence type="ECO:0000256" key="7">
    <source>
        <dbReference type="ARBA" id="ARBA00022679"/>
    </source>
</evidence>
<dbReference type="HAMAP" id="MF_00412">
    <property type="entry name" value="ProA"/>
    <property type="match status" value="1"/>
</dbReference>
<evidence type="ECO:0000256" key="8">
    <source>
        <dbReference type="ARBA" id="ARBA00022741"/>
    </source>
</evidence>
<dbReference type="Gene3D" id="3.40.309.10">
    <property type="entry name" value="Aldehyde Dehydrogenase, Chain A, domain 2"/>
    <property type="match status" value="1"/>
</dbReference>
<dbReference type="GO" id="GO:0004349">
    <property type="term" value="F:glutamate 5-kinase activity"/>
    <property type="evidence" value="ECO:0007669"/>
    <property type="project" value="UniProtKB-UniRule"/>
</dbReference>
<dbReference type="Gene3D" id="3.40.1160.10">
    <property type="entry name" value="Acetylglutamate kinase-like"/>
    <property type="match status" value="2"/>
</dbReference>
<evidence type="ECO:0000256" key="1">
    <source>
        <dbReference type="ARBA" id="ARBA00004985"/>
    </source>
</evidence>
<evidence type="ECO:0000256" key="14">
    <source>
        <dbReference type="ARBA" id="ARBA00049024"/>
    </source>
</evidence>
<dbReference type="EC" id="2.7.2.11" evidence="16"/>
<dbReference type="InterPro" id="IPR016163">
    <property type="entry name" value="Ald_DH_C"/>
</dbReference>
<dbReference type="PROSITE" id="PS01223">
    <property type="entry name" value="PROA"/>
    <property type="match status" value="1"/>
</dbReference>
<dbReference type="EC" id="1.2.1.41" evidence="16"/>
<protein>
    <recommendedName>
        <fullName evidence="16">Delta-1-pyrroline-5-carboxylate synthase</fullName>
    </recommendedName>
    <domain>
        <recommendedName>
            <fullName evidence="16">Glutamate 5-kinase</fullName>
            <shortName evidence="16">GK</shortName>
            <ecNumber evidence="16">2.7.2.11</ecNumber>
        </recommendedName>
        <alternativeName>
            <fullName evidence="16">Gamma-glutamyl kinase</fullName>
        </alternativeName>
    </domain>
    <domain>
        <recommendedName>
            <fullName evidence="16">Gamma-glutamyl phosphate reductase</fullName>
            <shortName evidence="16">GPR</shortName>
            <ecNumber evidence="16">1.2.1.41</ecNumber>
        </recommendedName>
        <alternativeName>
            <fullName evidence="16">Glutamate-5-semialdehyde dehydrogenase</fullName>
        </alternativeName>
        <alternativeName>
            <fullName evidence="16">Glutamyl-gamma-semialdehyde dehydrogenase</fullName>
        </alternativeName>
    </domain>
</protein>
<comment type="similarity">
    <text evidence="4 16">In the N-terminal section; belongs to the glutamate 5-kinase family.</text>
</comment>
<dbReference type="GO" id="GO:0055129">
    <property type="term" value="P:L-proline biosynthetic process"/>
    <property type="evidence" value="ECO:0007669"/>
    <property type="project" value="UniProtKB-UniRule"/>
</dbReference>
<dbReference type="GO" id="GO:0005739">
    <property type="term" value="C:mitochondrion"/>
    <property type="evidence" value="ECO:0007669"/>
    <property type="project" value="UniProtKB-UniRule"/>
</dbReference>
<evidence type="ECO:0000256" key="15">
    <source>
        <dbReference type="ARBA" id="ARBA00049141"/>
    </source>
</evidence>
<name>A0AAV4SM76_CAEEX</name>
<dbReference type="InterPro" id="IPR019797">
    <property type="entry name" value="Glutamate_5-kinase_CS"/>
</dbReference>
<dbReference type="HAMAP" id="MF_00456">
    <property type="entry name" value="ProB"/>
    <property type="match status" value="1"/>
</dbReference>
<dbReference type="InterPro" id="IPR001057">
    <property type="entry name" value="Glu/AcGlu_kinase"/>
</dbReference>
<dbReference type="PROSITE" id="PS00902">
    <property type="entry name" value="GLUTAMATE_5_KINASE"/>
    <property type="match status" value="1"/>
</dbReference>
<evidence type="ECO:0000256" key="2">
    <source>
        <dbReference type="ARBA" id="ARBA00005185"/>
    </source>
</evidence>
<feature type="domain" description="Aldehyde dehydrogenase" evidence="17">
    <location>
        <begin position="360"/>
        <end position="628"/>
    </location>
</feature>
<evidence type="ECO:0000256" key="12">
    <source>
        <dbReference type="ARBA" id="ARBA00023002"/>
    </source>
</evidence>
<dbReference type="InterPro" id="IPR016161">
    <property type="entry name" value="Ald_DH/histidinol_DH"/>
</dbReference>
<dbReference type="FunFam" id="3.40.309.10:FF:000015">
    <property type="entry name" value="Delta-1-pyrroline-5-carboxylate synthase"/>
    <property type="match status" value="1"/>
</dbReference>
<keyword evidence="5 16" id="KW-0028">Amino-acid biosynthesis</keyword>
<dbReference type="NCBIfam" id="TIGR01092">
    <property type="entry name" value="P5CS"/>
    <property type="match status" value="1"/>
</dbReference>
<comment type="similarity">
    <text evidence="3 16">In the C-terminal section; belongs to the gamma-glutamyl phosphate reductase family.</text>
</comment>
<keyword evidence="6 16" id="KW-0641">Proline biosynthesis</keyword>
<gene>
    <name evidence="19" type="primary">Aldh18a1</name>
    <name evidence="19" type="ORF">CEXT_165721</name>
</gene>
<evidence type="ECO:0000259" key="18">
    <source>
        <dbReference type="Pfam" id="PF00696"/>
    </source>
</evidence>
<dbReference type="PIRSF" id="PIRSF036429">
    <property type="entry name" value="P5C_syn"/>
    <property type="match status" value="1"/>
</dbReference>
<dbReference type="GO" id="GO:0004350">
    <property type="term" value="F:glutamate-5-semialdehyde dehydrogenase activity"/>
    <property type="evidence" value="ECO:0007669"/>
    <property type="project" value="UniProtKB-UniRule"/>
</dbReference>
<dbReference type="NCBIfam" id="TIGR01027">
    <property type="entry name" value="proB"/>
    <property type="match status" value="1"/>
</dbReference>
<evidence type="ECO:0000256" key="16">
    <source>
        <dbReference type="PIRNR" id="PIRNR036429"/>
    </source>
</evidence>
<evidence type="ECO:0000256" key="10">
    <source>
        <dbReference type="ARBA" id="ARBA00022840"/>
    </source>
</evidence>
<dbReference type="FunFam" id="3.40.1160.10:FF:000032">
    <property type="entry name" value="Delta-1-pyrroline-5-carboxylate synthase"/>
    <property type="match status" value="1"/>
</dbReference>
<organism evidence="19 20">
    <name type="scientific">Caerostris extrusa</name>
    <name type="common">Bark spider</name>
    <name type="synonym">Caerostris bankana</name>
    <dbReference type="NCBI Taxonomy" id="172846"/>
    <lineage>
        <taxon>Eukaryota</taxon>
        <taxon>Metazoa</taxon>
        <taxon>Ecdysozoa</taxon>
        <taxon>Arthropoda</taxon>
        <taxon>Chelicerata</taxon>
        <taxon>Arachnida</taxon>
        <taxon>Araneae</taxon>
        <taxon>Araneomorphae</taxon>
        <taxon>Entelegynae</taxon>
        <taxon>Araneoidea</taxon>
        <taxon>Araneidae</taxon>
        <taxon>Caerostris</taxon>
    </lineage>
</organism>
<keyword evidence="9 16" id="KW-0418">Kinase</keyword>
<comment type="pathway">
    <text evidence="2 16">Amino-acid biosynthesis; L-proline biosynthesis; L-glutamate 5-semialdehyde from L-glutamate: step 1/2.</text>
</comment>
<evidence type="ECO:0000256" key="9">
    <source>
        <dbReference type="ARBA" id="ARBA00022777"/>
    </source>
</evidence>
<dbReference type="InterPro" id="IPR016162">
    <property type="entry name" value="Ald_DH_N"/>
</dbReference>
<keyword evidence="20" id="KW-1185">Reference proteome</keyword>
<dbReference type="InterPro" id="IPR020593">
    <property type="entry name" value="G-glutamylP_reductase_CS"/>
</dbReference>
<keyword evidence="10 16" id="KW-0067">ATP-binding</keyword>
<keyword evidence="11 16" id="KW-0521">NADP</keyword>
<dbReference type="PRINTS" id="PR00474">
    <property type="entry name" value="GLU5KINASE"/>
</dbReference>
<feature type="domain" description="Aspartate/glutamate/uridylate kinase" evidence="18">
    <location>
        <begin position="74"/>
        <end position="330"/>
    </location>
</feature>
<evidence type="ECO:0000313" key="19">
    <source>
        <dbReference type="EMBL" id="GIY34597.1"/>
    </source>
</evidence>
<dbReference type="SUPFAM" id="SSF53720">
    <property type="entry name" value="ALDH-like"/>
    <property type="match status" value="1"/>
</dbReference>
<dbReference type="Gene3D" id="3.40.605.10">
    <property type="entry name" value="Aldehyde Dehydrogenase, Chain A, domain 1"/>
    <property type="match status" value="1"/>
</dbReference>
<comment type="caution">
    <text evidence="19">The sequence shown here is derived from an EMBL/GenBank/DDBJ whole genome shotgun (WGS) entry which is preliminary data.</text>
</comment>
<evidence type="ECO:0000313" key="20">
    <source>
        <dbReference type="Proteomes" id="UP001054945"/>
    </source>
</evidence>
<keyword evidence="12 16" id="KW-0560">Oxidoreductase</keyword>
<evidence type="ECO:0000256" key="3">
    <source>
        <dbReference type="ARBA" id="ARBA00006300"/>
    </source>
</evidence>
<dbReference type="InterPro" id="IPR036393">
    <property type="entry name" value="AceGlu_kinase-like_sf"/>
</dbReference>
<evidence type="ECO:0000256" key="13">
    <source>
        <dbReference type="ARBA" id="ARBA00023268"/>
    </source>
</evidence>
<dbReference type="InterPro" id="IPR000965">
    <property type="entry name" value="GPR_dom"/>
</dbReference>
<accession>A0AAV4SM76</accession>
<dbReference type="Pfam" id="PF00696">
    <property type="entry name" value="AA_kinase"/>
    <property type="match status" value="1"/>
</dbReference>
<keyword evidence="13" id="KW-0511">Multifunctional enzyme</keyword>
<reference evidence="19 20" key="1">
    <citation type="submission" date="2021-06" db="EMBL/GenBank/DDBJ databases">
        <title>Caerostris extrusa draft genome.</title>
        <authorList>
            <person name="Kono N."/>
            <person name="Arakawa K."/>
        </authorList>
    </citation>
    <scope>NUCLEOTIDE SEQUENCE [LARGE SCALE GENOMIC DNA]</scope>
</reference>
<evidence type="ECO:0000259" key="17">
    <source>
        <dbReference type="Pfam" id="PF00171"/>
    </source>
</evidence>
<dbReference type="InterPro" id="IPR041744">
    <property type="entry name" value="G5K_ProBA"/>
</dbReference>
<evidence type="ECO:0000256" key="4">
    <source>
        <dbReference type="ARBA" id="ARBA00009302"/>
    </source>
</evidence>
<keyword evidence="8 16" id="KW-0547">Nucleotide-binding</keyword>
<sequence>MHRHTKLCVYVNNMLENTVFRNSSKTAFRMCTRLVHNNRRGLAAIRNSIYRQLDKTEDSKSPFIYRSQLRDARRIVVKLGSAVVTREDQSGVALGRLASIVEQLSQLQNEGKEMLMVTSGAVAFGKQKLNAEMRMSMSMRETLSPKEIGYHGIVRPEPRAAAAVGQSGLMALYDVMFSQYGVNIAQVLVTKPDFYNSDSRYNLKSTVLELLGLNIIPIVNTNDTVVPPEIEGSNYSEAGQVMNIKDNDSLAAHLAAEVKADLLILMSDVDGIYTLPPSQDGARFLYSYCPSLDGNVVFGEKSGVGLGGMESKVRAASWALERGIAVVICNGTDEHALGRIVGGKRIGTFFTDHKSLTVSVETHAVNARKGSRRLQELTGEQRAEMIDRLAELLENRKEQILQANAKDLRLAEESGLAGPLISRLSLTPDKLNSLADGLRQIAEASHTVVGRVIKRTKIAEGMELRQLTVPIGVLLVIFESRPDCLPQVAALAISSGNGLLLKGGKEANHTNAYLMKLVEEALSVHGASEAISLVSSREDVGELLQMEDYIDLVIPRGSSQLVKEIQRQSSGIPVLGHSEGVCHVYVDENVDPAMAIRIVKDSKCDYPAACNAMETLLLHRSHLDNNLFVDICNALKKEGVSIYSGPRLHNILTFGPPPAKSMKTEYSGLECAIEIVEGVESAINHINAYGSSHTDVIVTEDESHAQKFLQAVDSACVFHNSSTRFADGYRYGLGAEVGISTTRIHARGPVGVEGLLTTKWVLYGSGNTVADFNAGRMKYAHETLPIES</sequence>
<dbReference type="PANTHER" id="PTHR11063:SF8">
    <property type="entry name" value="DELTA-1-PYRROLINE-5-CARBOXYLATE SYNTHASE"/>
    <property type="match status" value="1"/>
</dbReference>
<evidence type="ECO:0000256" key="11">
    <source>
        <dbReference type="ARBA" id="ARBA00022857"/>
    </source>
</evidence>
<dbReference type="InterPro" id="IPR015590">
    <property type="entry name" value="Aldehyde_DH_dom"/>
</dbReference>
<dbReference type="InterPro" id="IPR005715">
    <property type="entry name" value="Glu_5kinase/COase_Synthase"/>
</dbReference>
<dbReference type="EMBL" id="BPLR01009785">
    <property type="protein sequence ID" value="GIY34597.1"/>
    <property type="molecule type" value="Genomic_DNA"/>
</dbReference>
<dbReference type="GO" id="GO:0005524">
    <property type="term" value="F:ATP binding"/>
    <property type="evidence" value="ECO:0007669"/>
    <property type="project" value="UniProtKB-UniRule"/>
</dbReference>
<dbReference type="PANTHER" id="PTHR11063">
    <property type="entry name" value="GLUTAMATE SEMIALDEHYDE DEHYDROGENASE"/>
    <property type="match status" value="1"/>
</dbReference>
<comment type="catalytic activity">
    <reaction evidence="15 16">
        <text>L-glutamate + ATP = L-glutamyl 5-phosphate + ADP</text>
        <dbReference type="Rhea" id="RHEA:14877"/>
        <dbReference type="ChEBI" id="CHEBI:29985"/>
        <dbReference type="ChEBI" id="CHEBI:30616"/>
        <dbReference type="ChEBI" id="CHEBI:58274"/>
        <dbReference type="ChEBI" id="CHEBI:456216"/>
        <dbReference type="EC" id="2.7.2.11"/>
    </reaction>
</comment>
<comment type="pathway">
    <text evidence="1 16">Amino-acid biosynthesis; L-proline biosynthesis; L-glutamate 5-semialdehyde from L-glutamate: step 2/2.</text>
</comment>
<comment type="catalytic activity">
    <reaction evidence="14 16">
        <text>L-glutamate 5-semialdehyde + phosphate + NADP(+) = L-glutamyl 5-phosphate + NADPH + H(+)</text>
        <dbReference type="Rhea" id="RHEA:19541"/>
        <dbReference type="ChEBI" id="CHEBI:15378"/>
        <dbReference type="ChEBI" id="CHEBI:43474"/>
        <dbReference type="ChEBI" id="CHEBI:57783"/>
        <dbReference type="ChEBI" id="CHEBI:58066"/>
        <dbReference type="ChEBI" id="CHEBI:58274"/>
        <dbReference type="ChEBI" id="CHEBI:58349"/>
        <dbReference type="EC" id="1.2.1.41"/>
    </reaction>
</comment>
<dbReference type="NCBIfam" id="NF001221">
    <property type="entry name" value="PRK00197.1"/>
    <property type="match status" value="1"/>
</dbReference>
<evidence type="ECO:0000256" key="6">
    <source>
        <dbReference type="ARBA" id="ARBA00022650"/>
    </source>
</evidence>
<dbReference type="NCBIfam" id="TIGR00407">
    <property type="entry name" value="proA"/>
    <property type="match status" value="1"/>
</dbReference>
<dbReference type="CDD" id="cd04256">
    <property type="entry name" value="AAK_P5CS_ProBA"/>
    <property type="match status" value="1"/>
</dbReference>
<keyword evidence="7 16" id="KW-0808">Transferase</keyword>